<gene>
    <name evidence="1" type="ORF">B5807_11566</name>
</gene>
<accession>A0A1Y2LIU5</accession>
<organism evidence="1 2">
    <name type="scientific">Epicoccum nigrum</name>
    <name type="common">Soil fungus</name>
    <name type="synonym">Epicoccum purpurascens</name>
    <dbReference type="NCBI Taxonomy" id="105696"/>
    <lineage>
        <taxon>Eukaryota</taxon>
        <taxon>Fungi</taxon>
        <taxon>Dikarya</taxon>
        <taxon>Ascomycota</taxon>
        <taxon>Pezizomycotina</taxon>
        <taxon>Dothideomycetes</taxon>
        <taxon>Pleosporomycetidae</taxon>
        <taxon>Pleosporales</taxon>
        <taxon>Pleosporineae</taxon>
        <taxon>Didymellaceae</taxon>
        <taxon>Epicoccum</taxon>
    </lineage>
</organism>
<name>A0A1Y2LIU5_EPING</name>
<dbReference type="EMBL" id="KZ107862">
    <property type="protein sequence ID" value="OSS43745.1"/>
    <property type="molecule type" value="Genomic_DNA"/>
</dbReference>
<protein>
    <submittedName>
        <fullName evidence="1">Uncharacterized protein</fullName>
    </submittedName>
</protein>
<reference evidence="1 2" key="1">
    <citation type="journal article" date="2017" name="Genome Announc.">
        <title>Genome sequence of the saprophytic ascomycete Epicoccum nigrum ICMP 19927 strain isolated from New Zealand.</title>
        <authorList>
            <person name="Fokin M."/>
            <person name="Fleetwood D."/>
            <person name="Weir B.S."/>
            <person name="Villas-Boas S.G."/>
        </authorList>
    </citation>
    <scope>NUCLEOTIDE SEQUENCE [LARGE SCALE GENOMIC DNA]</scope>
    <source>
        <strain evidence="1 2">ICMP 19927</strain>
    </source>
</reference>
<dbReference type="AlphaFoldDB" id="A0A1Y2LIU5"/>
<sequence length="103" mass="11036">MDSLRKPHEDLFGRIPATKSSEYVPASSMKPYSNLECSSSFPMAAFSTSSPRPEGVGLEVDERASRNAAQFNGSPLFDAELQGSCLLPELGPESGLFSCPSSF</sequence>
<evidence type="ECO:0000313" key="1">
    <source>
        <dbReference type="EMBL" id="OSS43745.1"/>
    </source>
</evidence>
<dbReference type="Proteomes" id="UP000193240">
    <property type="component" value="Unassembled WGS sequence"/>
</dbReference>
<evidence type="ECO:0000313" key="2">
    <source>
        <dbReference type="Proteomes" id="UP000193240"/>
    </source>
</evidence>
<keyword evidence="2" id="KW-1185">Reference proteome</keyword>
<proteinExistence type="predicted"/>
<dbReference type="InParanoid" id="A0A1Y2LIU5"/>